<dbReference type="AlphaFoldDB" id="A0A6C0K7D3"/>
<protein>
    <submittedName>
        <fullName evidence="1">Uncharacterized protein</fullName>
    </submittedName>
</protein>
<evidence type="ECO:0000313" key="1">
    <source>
        <dbReference type="EMBL" id="QHU13061.1"/>
    </source>
</evidence>
<reference evidence="1" key="1">
    <citation type="journal article" date="2020" name="Nature">
        <title>Giant virus diversity and host interactions through global metagenomics.</title>
        <authorList>
            <person name="Schulz F."/>
            <person name="Roux S."/>
            <person name="Paez-Espino D."/>
            <person name="Jungbluth S."/>
            <person name="Walsh D.A."/>
            <person name="Denef V.J."/>
            <person name="McMahon K.D."/>
            <person name="Konstantinidis K.T."/>
            <person name="Eloe-Fadrosh E.A."/>
            <person name="Kyrpides N.C."/>
            <person name="Woyke T."/>
        </authorList>
    </citation>
    <scope>NUCLEOTIDE SEQUENCE</scope>
    <source>
        <strain evidence="1">GVMAG-S-1101176-114</strain>
    </source>
</reference>
<dbReference type="EMBL" id="MN740813">
    <property type="protein sequence ID" value="QHU13061.1"/>
    <property type="molecule type" value="Genomic_DNA"/>
</dbReference>
<accession>A0A6C0K7D3</accession>
<proteinExistence type="predicted"/>
<organism evidence="1">
    <name type="scientific">viral metagenome</name>
    <dbReference type="NCBI Taxonomy" id="1070528"/>
    <lineage>
        <taxon>unclassified sequences</taxon>
        <taxon>metagenomes</taxon>
        <taxon>organismal metagenomes</taxon>
    </lineage>
</organism>
<sequence length="35" mass="4511">MIYRFLLRILKDDKVFLGRWGHHWDIKKRVQTYYD</sequence>
<name>A0A6C0K7D3_9ZZZZ</name>